<dbReference type="Proteomes" id="UP000663872">
    <property type="component" value="Unassembled WGS sequence"/>
</dbReference>
<protein>
    <recommendedName>
        <fullName evidence="3">Thioredoxin domain-containing protein</fullName>
    </recommendedName>
</protein>
<dbReference type="InterPro" id="IPR036116">
    <property type="entry name" value="FN3_sf"/>
</dbReference>
<dbReference type="InterPro" id="IPR036249">
    <property type="entry name" value="Thioredoxin-like_sf"/>
</dbReference>
<comment type="caution">
    <text evidence="1">The sequence shown here is derived from an EMBL/GenBank/DDBJ whole genome shotgun (WGS) entry which is preliminary data.</text>
</comment>
<evidence type="ECO:0000313" key="2">
    <source>
        <dbReference type="Proteomes" id="UP000663872"/>
    </source>
</evidence>
<dbReference type="EMBL" id="CAJNYT010005154">
    <property type="protein sequence ID" value="CAF3717184.1"/>
    <property type="molecule type" value="Genomic_DNA"/>
</dbReference>
<proteinExistence type="predicted"/>
<sequence>MPEFESDALLLHAINSQAQTKIQRAEIFLQLLSNGHIHVDWSDLPKHRNSRQCVIHYKSLNTNRSHSLCVSRKMKDAVIEKVQAGHLYDIHVCTVDELNRVLSSTEHAQIQTVASNEAPMLRVAKSTPDFIVLEWEQSKLVKLLDIEMYKLRINGAAKVLLPPTENKFIINDGQFGKRYIFELEMYRKDGKTISSIPVMIKWPGVTLPKREAFINGSKELIISWKNPTSIHDGNVESYTVYIYDSEKKLLSEIGPNPPECRQVWIEDLPKGVYFHVLEMKLANSKKSILSKPMRIECGNESTRPILTCSYTDANQEKQLIDMAYLVANLRDNAETKRLSERCENQLMKILSTLTYLTDSIHVNLNIELKSNDNIPKSYHLIVDGKESSASIPGTIRNLPFELPRRDKPYELAVLLTPALYGTKSKTILVEASHHFSFFCAHFSQQRSTRSCSYLETLPYEKQQPRPVHQGVMKPSKMMTEIQVYDFNKNEILSLPSLGQSNRFSIILFYVAQCIPSRHFVQLHSCSYLETLPYEKQQPRPVHQGVMKPSKMMTEIQVYDFNKNEILSLPSLGQSNRFSIILFYVAQCIPSRVHLNYLSKYASTYSSQYNFISINCNQNDIDGLKELTENFTNVQCYTDFSSEDFEYERKNNETPVHEILSIAGVPLYFILNFSGHVVWRGRLCTPDQEKYDAAMDHIIAEVSQMPCSPETCDLCSIDDSHIETQLTNVDKNLQFILLQGMKPYENKKREVEPLNRIRRTVSMNQQSIRINDN</sequence>
<organism evidence="1 2">
    <name type="scientific">Rotaria socialis</name>
    <dbReference type="NCBI Taxonomy" id="392032"/>
    <lineage>
        <taxon>Eukaryota</taxon>
        <taxon>Metazoa</taxon>
        <taxon>Spiralia</taxon>
        <taxon>Gnathifera</taxon>
        <taxon>Rotifera</taxon>
        <taxon>Eurotatoria</taxon>
        <taxon>Bdelloidea</taxon>
        <taxon>Philodinida</taxon>
        <taxon>Philodinidae</taxon>
        <taxon>Rotaria</taxon>
    </lineage>
</organism>
<evidence type="ECO:0000313" key="1">
    <source>
        <dbReference type="EMBL" id="CAF3717184.1"/>
    </source>
</evidence>
<dbReference type="SUPFAM" id="SSF49265">
    <property type="entry name" value="Fibronectin type III"/>
    <property type="match status" value="1"/>
</dbReference>
<gene>
    <name evidence="1" type="ORF">GRG538_LOCUS29407</name>
</gene>
<dbReference type="SUPFAM" id="SSF52833">
    <property type="entry name" value="Thioredoxin-like"/>
    <property type="match status" value="1"/>
</dbReference>
<accession>A0A818VX11</accession>
<reference evidence="1" key="1">
    <citation type="submission" date="2021-02" db="EMBL/GenBank/DDBJ databases">
        <authorList>
            <person name="Nowell W R."/>
        </authorList>
    </citation>
    <scope>NUCLEOTIDE SEQUENCE</scope>
</reference>
<evidence type="ECO:0008006" key="3">
    <source>
        <dbReference type="Google" id="ProtNLM"/>
    </source>
</evidence>
<dbReference type="AlphaFoldDB" id="A0A818VX11"/>
<name>A0A818VX11_9BILA</name>
<dbReference type="Gene3D" id="3.40.30.10">
    <property type="entry name" value="Glutaredoxin"/>
    <property type="match status" value="1"/>
</dbReference>